<dbReference type="EnsemblMetazoa" id="CLYHEMT013083.1">
    <property type="protein sequence ID" value="CLYHEMP013083.1"/>
    <property type="gene ID" value="CLYHEMG013083"/>
</dbReference>
<feature type="compositionally biased region" description="Basic and acidic residues" evidence="1">
    <location>
        <begin position="124"/>
        <end position="137"/>
    </location>
</feature>
<feature type="compositionally biased region" description="Basic residues" evidence="1">
    <location>
        <begin position="138"/>
        <end position="152"/>
    </location>
</feature>
<evidence type="ECO:0000313" key="3">
    <source>
        <dbReference type="Proteomes" id="UP000594262"/>
    </source>
</evidence>
<dbReference type="Gene3D" id="3.40.1310.20">
    <property type="match status" value="1"/>
</dbReference>
<name>A0A7M5WTZ9_9CNID</name>
<keyword evidence="3" id="KW-1185">Reference proteome</keyword>
<dbReference type="OrthoDB" id="5957838at2759"/>
<dbReference type="AlphaFoldDB" id="A0A7M5WTZ9"/>
<proteinExistence type="predicted"/>
<sequence>MSDRGKNPAKKKGRRLHFVTYSQLDANIFPTRKSFGTMLHREMDRGDSKAKVKYWACCMERHTDGGFHYHCVILMSDVKKWASIPDRIQDIYGIRVHFSDGRQEHESDYNTAYKYITKEDTDVYHSDDHPNLEDAKSPKTKHAMAANKRRHSSSTSLKFGESSASTSRNFKRPKLTEREVGNFILKHNIKTYTELLAVADEREEAGENDLSDFVWKRKEDWLRGCIKKAWDKSRAREEVAAIKKHDRLDLLIEAKTQTVCVCEGVWLKMAKEVLELNGIDEKEFAQAVYTNLELGRGKFRNVILVGGTNRAKTFLLKPMRLIYERFLFENPAGHKFGWGGCKDKTVFLLQDFRWNLELIKWSDFLLLLDEDETVKLPAPRNLYSEDIVIKNQISIFATSVAEIQQKMPYNNREHDRVREENKMMRSRWRVFRFDHEFAQEDQIKVQPCPHCFARLILQS</sequence>
<feature type="region of interest" description="Disordered" evidence="1">
    <location>
        <begin position="124"/>
        <end position="171"/>
    </location>
</feature>
<organism evidence="2 3">
    <name type="scientific">Clytia hemisphaerica</name>
    <dbReference type="NCBI Taxonomy" id="252671"/>
    <lineage>
        <taxon>Eukaryota</taxon>
        <taxon>Metazoa</taxon>
        <taxon>Cnidaria</taxon>
        <taxon>Hydrozoa</taxon>
        <taxon>Hydroidolina</taxon>
        <taxon>Leptothecata</taxon>
        <taxon>Obeliida</taxon>
        <taxon>Clytiidae</taxon>
        <taxon>Clytia</taxon>
    </lineage>
</organism>
<accession>A0A7M5WTZ9</accession>
<dbReference type="InterPro" id="IPR027417">
    <property type="entry name" value="P-loop_NTPase"/>
</dbReference>
<feature type="compositionally biased region" description="Polar residues" evidence="1">
    <location>
        <begin position="153"/>
        <end position="168"/>
    </location>
</feature>
<dbReference type="Proteomes" id="UP000594262">
    <property type="component" value="Unplaced"/>
</dbReference>
<reference evidence="2" key="1">
    <citation type="submission" date="2021-01" db="UniProtKB">
        <authorList>
            <consortium name="EnsemblMetazoa"/>
        </authorList>
    </citation>
    <scope>IDENTIFICATION</scope>
</reference>
<protein>
    <submittedName>
        <fullName evidence="2">Uncharacterized protein</fullName>
    </submittedName>
</protein>
<dbReference type="Gene3D" id="3.40.50.300">
    <property type="entry name" value="P-loop containing nucleotide triphosphate hydrolases"/>
    <property type="match status" value="1"/>
</dbReference>
<evidence type="ECO:0000313" key="2">
    <source>
        <dbReference type="EnsemblMetazoa" id="CLYHEMP013083.1"/>
    </source>
</evidence>
<evidence type="ECO:0000256" key="1">
    <source>
        <dbReference type="SAM" id="MobiDB-lite"/>
    </source>
</evidence>